<evidence type="ECO:0000313" key="7">
    <source>
        <dbReference type="EMBL" id="GAX87366.1"/>
    </source>
</evidence>
<dbReference type="Proteomes" id="UP000217944">
    <property type="component" value="Unassembled WGS sequence"/>
</dbReference>
<dbReference type="OrthoDB" id="5372422at2"/>
<dbReference type="RefSeq" id="WP_096258507.1">
    <property type="nucleotide sequence ID" value="NZ_BDME01000001.1"/>
</dbReference>
<name>A0A292YD38_9BACT</name>
<evidence type="ECO:0000313" key="8">
    <source>
        <dbReference type="Proteomes" id="UP000217944"/>
    </source>
</evidence>
<keyword evidence="8" id="KW-1185">Reference proteome</keyword>
<keyword evidence="4 6" id="KW-1133">Transmembrane helix</keyword>
<gene>
    <name evidence="7" type="ORF">LNAT_P0661</name>
</gene>
<feature type="transmembrane region" description="Helical" evidence="6">
    <location>
        <begin position="12"/>
        <end position="33"/>
    </location>
</feature>
<evidence type="ECO:0000256" key="1">
    <source>
        <dbReference type="ARBA" id="ARBA00004651"/>
    </source>
</evidence>
<comment type="caution">
    <text evidence="7">The sequence shown here is derived from an EMBL/GenBank/DDBJ whole genome shotgun (WGS) entry which is preliminary data.</text>
</comment>
<dbReference type="GO" id="GO:0015920">
    <property type="term" value="P:lipopolysaccharide transport"/>
    <property type="evidence" value="ECO:0007669"/>
    <property type="project" value="TreeGrafter"/>
</dbReference>
<keyword evidence="5 6" id="KW-0472">Membrane</keyword>
<proteinExistence type="predicted"/>
<accession>A0A292YD38</accession>
<keyword evidence="2" id="KW-1003">Cell membrane</keyword>
<dbReference type="InterPro" id="IPR005495">
    <property type="entry name" value="LptG/LptF_permease"/>
</dbReference>
<dbReference type="PANTHER" id="PTHR33529:SF7">
    <property type="entry name" value="LIPOPOLYSACCHARIDE EXPORT SYSTEM PERMEASE PROTEIN LPTF"/>
    <property type="match status" value="1"/>
</dbReference>
<evidence type="ECO:0000256" key="5">
    <source>
        <dbReference type="ARBA" id="ARBA00023136"/>
    </source>
</evidence>
<dbReference type="PANTHER" id="PTHR33529">
    <property type="entry name" value="SLR0882 PROTEIN-RELATED"/>
    <property type="match status" value="1"/>
</dbReference>
<feature type="transmembrane region" description="Helical" evidence="6">
    <location>
        <begin position="278"/>
        <end position="295"/>
    </location>
</feature>
<feature type="transmembrane region" description="Helical" evidence="6">
    <location>
        <begin position="246"/>
        <end position="266"/>
    </location>
</feature>
<organism evidence="7 8">
    <name type="scientific">Lebetimonas natsushimae</name>
    <dbReference type="NCBI Taxonomy" id="1936991"/>
    <lineage>
        <taxon>Bacteria</taxon>
        <taxon>Pseudomonadati</taxon>
        <taxon>Campylobacterota</taxon>
        <taxon>Epsilonproteobacteria</taxon>
        <taxon>Nautiliales</taxon>
        <taxon>Nautiliaceae</taxon>
        <taxon>Lebetimonas</taxon>
    </lineage>
</organism>
<comment type="subcellular location">
    <subcellularLocation>
        <location evidence="1">Cell membrane</location>
        <topology evidence="1">Multi-pass membrane protein</topology>
    </subcellularLocation>
</comment>
<feature type="transmembrane region" description="Helical" evidence="6">
    <location>
        <begin position="301"/>
        <end position="318"/>
    </location>
</feature>
<dbReference type="Pfam" id="PF03739">
    <property type="entry name" value="LptF_LptG"/>
    <property type="match status" value="1"/>
</dbReference>
<protein>
    <submittedName>
        <fullName evidence="7">Lipopolysaccharide export system permease protein</fullName>
    </submittedName>
</protein>
<dbReference type="AlphaFoldDB" id="A0A292YD38"/>
<dbReference type="EMBL" id="BDME01000001">
    <property type="protein sequence ID" value="GAX87366.1"/>
    <property type="molecule type" value="Genomic_DNA"/>
</dbReference>
<feature type="transmembrane region" description="Helical" evidence="6">
    <location>
        <begin position="99"/>
        <end position="122"/>
    </location>
</feature>
<feature type="transmembrane region" description="Helical" evidence="6">
    <location>
        <begin position="53"/>
        <end position="78"/>
    </location>
</feature>
<evidence type="ECO:0000256" key="3">
    <source>
        <dbReference type="ARBA" id="ARBA00022692"/>
    </source>
</evidence>
<evidence type="ECO:0000256" key="2">
    <source>
        <dbReference type="ARBA" id="ARBA00022475"/>
    </source>
</evidence>
<evidence type="ECO:0000256" key="4">
    <source>
        <dbReference type="ARBA" id="ARBA00022989"/>
    </source>
</evidence>
<dbReference type="GO" id="GO:0043190">
    <property type="term" value="C:ATP-binding cassette (ABC) transporter complex"/>
    <property type="evidence" value="ECO:0007669"/>
    <property type="project" value="TreeGrafter"/>
</dbReference>
<keyword evidence="3 6" id="KW-0812">Transmembrane</keyword>
<evidence type="ECO:0000256" key="6">
    <source>
        <dbReference type="SAM" id="Phobius"/>
    </source>
</evidence>
<reference evidence="7 8" key="1">
    <citation type="journal article" date="2017" name="Syst. Appl. Microbiol.">
        <title>Lebetimonas natsushimae sp. nov., a novel strictly anaerobic, moderately thermophilic chemoautotroph isolated from a deep-sea hydrothermal vent polychaete nest in the Mid-Okinawa Trough.</title>
        <authorList>
            <person name="Nagata R."/>
            <person name="Takaki Y."/>
            <person name="Tame A."/>
            <person name="Nunoura T."/>
            <person name="Muto H."/>
            <person name="Mino S."/>
            <person name="Sawayama S."/>
            <person name="Takai K."/>
            <person name="Nakagawa S."/>
        </authorList>
    </citation>
    <scope>NUCLEOTIDE SEQUENCE [LARGE SCALE GENOMIC DNA]</scope>
    <source>
        <strain evidence="7 8">HS1857</strain>
    </source>
</reference>
<sequence>MDKLQKYILKNFLNIFINIFLILFLITSIIIIISISNVTSSIHITFLELLKMYFLSLTKILIVTLSISFFISAVQTYSNLSDTQELIAIFSTGIKPKKILFPMFVIAIILTFINFFILFVSIPYSDLVYHNFKIEKKQESQFNIETSQISQQFGKWNAFIEKKDKNIYKKVYLYNPYEKKFITAQNAKTIKYNNYLIFQLNNGYIYQLDKNLTVKFNVMNINQYISYKSFSILEYTKYLKENKKLFLFYLPFALISVILFFYIPLFSFFHPRLHKNHSLIYSVSLLTIYLIFTKLAKSFCAEFIIMITFFIFGLILYLKDKKF</sequence>